<evidence type="ECO:0000313" key="1">
    <source>
        <dbReference type="EMBL" id="KKL08083.1"/>
    </source>
</evidence>
<comment type="caution">
    <text evidence="1">The sequence shown here is derived from an EMBL/GenBank/DDBJ whole genome shotgun (WGS) entry which is preliminary data.</text>
</comment>
<name>A0A0F9D7K5_9ZZZZ</name>
<dbReference type="AlphaFoldDB" id="A0A0F9D7K5"/>
<gene>
    <name evidence="1" type="ORF">LCGC14_2579420</name>
</gene>
<accession>A0A0F9D7K5</accession>
<reference evidence="1" key="1">
    <citation type="journal article" date="2015" name="Nature">
        <title>Complex archaea that bridge the gap between prokaryotes and eukaryotes.</title>
        <authorList>
            <person name="Spang A."/>
            <person name="Saw J.H."/>
            <person name="Jorgensen S.L."/>
            <person name="Zaremba-Niedzwiedzka K."/>
            <person name="Martijn J."/>
            <person name="Lind A.E."/>
            <person name="van Eijk R."/>
            <person name="Schleper C."/>
            <person name="Guy L."/>
            <person name="Ettema T.J."/>
        </authorList>
    </citation>
    <scope>NUCLEOTIDE SEQUENCE</scope>
</reference>
<dbReference type="EMBL" id="LAZR01043022">
    <property type="protein sequence ID" value="KKL08083.1"/>
    <property type="molecule type" value="Genomic_DNA"/>
</dbReference>
<proteinExistence type="predicted"/>
<sequence>MTWSVFRRKYEWRKYQYDKCKCGNTKTKISNTCRRCYGEGPNNPQWKGDKVTRVPLHKWIKRHKPKPDVCEKCNKVPPFDLANISQEYKRDINDFEWLCRLCHMKSDGRVYNLINYRSP</sequence>
<protein>
    <submittedName>
        <fullName evidence="1">Uncharacterized protein</fullName>
    </submittedName>
</protein>
<organism evidence="1">
    <name type="scientific">marine sediment metagenome</name>
    <dbReference type="NCBI Taxonomy" id="412755"/>
    <lineage>
        <taxon>unclassified sequences</taxon>
        <taxon>metagenomes</taxon>
        <taxon>ecological metagenomes</taxon>
    </lineage>
</organism>